<accession>C6BVX6</accession>
<dbReference type="Proteomes" id="UP000002601">
    <property type="component" value="Chromosome"/>
</dbReference>
<dbReference type="eggNOG" id="COG5301">
    <property type="taxonomic scope" value="Bacteria"/>
</dbReference>
<dbReference type="STRING" id="526222.Desal_2119"/>
<name>C6BVX6_MARSD</name>
<dbReference type="OrthoDB" id="5440402at2"/>
<dbReference type="Gene3D" id="2.130.10.10">
    <property type="entry name" value="YVTN repeat-like/Quinoprotein amine dehydrogenase"/>
    <property type="match status" value="2"/>
</dbReference>
<dbReference type="SUPFAM" id="SSF110296">
    <property type="entry name" value="Oligoxyloglucan reducing end-specific cellobiohydrolase"/>
    <property type="match status" value="1"/>
</dbReference>
<sequence>MADFIGTVPTRYGLELLGLLGTGVTLNFTRAAVGSGVWNQEQVDSPAEMEALVNEAMSLAISPESVKPVSIPKGDEPVGMYEVSVFLTNAGLQDGFALREIGIFADHPTRGEILFAVDYAGDRSDYIPALPANAAPLEKIFKMAVLTGLAKEITVNQSPVLLATHDDIGDHNTNPEAHPDLLGRLATGTPEILFPLDGAENIGETPIYRFRQFAPVFEGTSEEAIQVQIDLETGTFANPVHDSGFLTTIAAGYEQPAGMLQAGKTKYKIRYRRRLNTGQISEWSEVFIFETRNVFNYVARPVNVSPSNGATGVMECPKLISGPFAVVGDAVDIHEATQYRMRIGDTVLHLSPELGAVVEYDFPAGLLLVSGDYVWEVRYKGAALGWSEWSIATSFHTAAAFIIGDEAISFTSWDGYDNASAAGVALADDAALRSNGVDQGAEEGDWASFKLRGKIRGGADIDLKPDTSATELVSSTELIAGKRVAINGGKIVTLGNVTDVTVNNWDQVVAIQPPDWSAEWTGRRIVCNPAAGTELYAVGHYQSNIFDVRKSIDDGQTWTICKTFSTKVLGACVTDLGHLAVLTVGHVYISYDRGETFELKSSNAVFSDTYPAPRPYRSLVASADAKYIFVIAEGRLYWSNNYGVAFSQPSISAGCREGFITSTGRYIVYKASAGTIAYTDDYGETWLETASTGMSVSEAWGFVEHKPSGKIFFCAYASNIYESSDNGKTWTLFYNNTEDESQNYTGIFNLLLVGDHIYATNTTGDTVGLVKINVYTKGFEGVNTGQRYYGMAYNGSVIVMSETDDGGGYNWITDTIYTASVTAPLFKSDISAAGLIEAPSRAKFIPKLTAATGPAGTAFTAADFNEIPVANATLGTDTDTDRPDFILLESEKITPATPFRRVAIGASDLQKDSETRISETQCDTWKQGA</sequence>
<dbReference type="HOGENOM" id="CLU_314681_0_0_7"/>
<dbReference type="CDD" id="cd15482">
    <property type="entry name" value="Sialidase_non-viral"/>
    <property type="match status" value="1"/>
</dbReference>
<dbReference type="RefSeq" id="WP_015851995.1">
    <property type="nucleotide sequence ID" value="NC_012881.1"/>
</dbReference>
<gene>
    <name evidence="1" type="ordered locus">Desal_2119</name>
</gene>
<evidence type="ECO:0000313" key="2">
    <source>
        <dbReference type="Proteomes" id="UP000002601"/>
    </source>
</evidence>
<dbReference type="AlphaFoldDB" id="C6BVX6"/>
<protein>
    <submittedName>
        <fullName evidence="1">Uncharacterized protein</fullName>
    </submittedName>
</protein>
<reference evidence="1 2" key="1">
    <citation type="submission" date="2009-06" db="EMBL/GenBank/DDBJ databases">
        <title>Complete sequence of Desulfovibrio salexigens DSM 2638.</title>
        <authorList>
            <consortium name="US DOE Joint Genome Institute"/>
            <person name="Lucas S."/>
            <person name="Copeland A."/>
            <person name="Lapidus A."/>
            <person name="Glavina del Rio T."/>
            <person name="Tice H."/>
            <person name="Bruce D."/>
            <person name="Goodwin L."/>
            <person name="Pitluck S."/>
            <person name="Munk A.C."/>
            <person name="Brettin T."/>
            <person name="Detter J.C."/>
            <person name="Han C."/>
            <person name="Tapia R."/>
            <person name="Larimer F."/>
            <person name="Land M."/>
            <person name="Hauser L."/>
            <person name="Kyrpides N."/>
            <person name="Anderson I."/>
            <person name="Wall J.D."/>
            <person name="Arkin A.P."/>
            <person name="Dehal P."/>
            <person name="Chivian D."/>
            <person name="Giles B."/>
            <person name="Hazen T.C."/>
        </authorList>
    </citation>
    <scope>NUCLEOTIDE SEQUENCE [LARGE SCALE GENOMIC DNA]</scope>
    <source>
        <strain evidence="2">ATCC 14822 / DSM 2638 / NCIMB 8403 / VKM B-1763</strain>
    </source>
</reference>
<keyword evidence="2" id="KW-1185">Reference proteome</keyword>
<dbReference type="KEGG" id="dsa:Desal_2119"/>
<evidence type="ECO:0000313" key="1">
    <source>
        <dbReference type="EMBL" id="ACS80179.1"/>
    </source>
</evidence>
<organism evidence="1 2">
    <name type="scientific">Maridesulfovibrio salexigens (strain ATCC 14822 / DSM 2638 / NCIMB 8403 / VKM B-1763)</name>
    <name type="common">Desulfovibrio salexigens</name>
    <dbReference type="NCBI Taxonomy" id="526222"/>
    <lineage>
        <taxon>Bacteria</taxon>
        <taxon>Pseudomonadati</taxon>
        <taxon>Thermodesulfobacteriota</taxon>
        <taxon>Desulfovibrionia</taxon>
        <taxon>Desulfovibrionales</taxon>
        <taxon>Desulfovibrionaceae</taxon>
        <taxon>Maridesulfovibrio</taxon>
    </lineage>
</organism>
<proteinExistence type="predicted"/>
<dbReference type="InterPro" id="IPR015943">
    <property type="entry name" value="WD40/YVTN_repeat-like_dom_sf"/>
</dbReference>
<dbReference type="EMBL" id="CP001649">
    <property type="protein sequence ID" value="ACS80179.1"/>
    <property type="molecule type" value="Genomic_DNA"/>
</dbReference>